<reference evidence="2 3" key="1">
    <citation type="journal article" date="2016" name="Sci. Rep.">
        <title>Metabolic traits of an uncultured archaeal lineage -MSBL1- from brine pools of the Red Sea.</title>
        <authorList>
            <person name="Mwirichia R."/>
            <person name="Alam I."/>
            <person name="Rashid M."/>
            <person name="Vinu M."/>
            <person name="Ba-Alawi W."/>
            <person name="Anthony Kamau A."/>
            <person name="Kamanda Ngugi D."/>
            <person name="Goker M."/>
            <person name="Klenk H.P."/>
            <person name="Bajic V."/>
            <person name="Stingl U."/>
        </authorList>
    </citation>
    <scope>NUCLEOTIDE SEQUENCE [LARGE SCALE GENOMIC DNA]</scope>
    <source>
        <strain evidence="2">SCGC-AAA261F19</strain>
    </source>
</reference>
<accession>A0A133VAU8</accession>
<organism evidence="2 3">
    <name type="scientific">candidate division MSBL1 archaeon SCGC-AAA261F19</name>
    <dbReference type="NCBI Taxonomy" id="1698275"/>
    <lineage>
        <taxon>Archaea</taxon>
        <taxon>Methanobacteriati</taxon>
        <taxon>Methanobacteriota</taxon>
        <taxon>candidate division MSBL1</taxon>
    </lineage>
</organism>
<dbReference type="InterPro" id="IPR019887">
    <property type="entry name" value="Tscrpt_reg_AsnC/Lrp_C"/>
</dbReference>
<dbReference type="Gene3D" id="3.30.70.920">
    <property type="match status" value="1"/>
</dbReference>
<dbReference type="SUPFAM" id="SSF54909">
    <property type="entry name" value="Dimeric alpha+beta barrel"/>
    <property type="match status" value="1"/>
</dbReference>
<feature type="domain" description="Transcription regulator AsnC/Lrp ligand binding" evidence="1">
    <location>
        <begin position="1"/>
        <end position="74"/>
    </location>
</feature>
<comment type="caution">
    <text evidence="2">The sequence shown here is derived from an EMBL/GenBank/DDBJ whole genome shotgun (WGS) entry which is preliminary data.</text>
</comment>
<sequence length="75" mass="8389">MVKVSSGGFNNWVKTVRENLRRVPNVSETYCVLGDCDIIVKVETESSDQLSKIIVDEIKYIEGVEDAEVLVVAEE</sequence>
<evidence type="ECO:0000313" key="2">
    <source>
        <dbReference type="EMBL" id="KXB03559.1"/>
    </source>
</evidence>
<gene>
    <name evidence="2" type="ORF">AKJ45_01195</name>
</gene>
<dbReference type="EMBL" id="LHXZ01000009">
    <property type="protein sequence ID" value="KXB03559.1"/>
    <property type="molecule type" value="Genomic_DNA"/>
</dbReference>
<dbReference type="InterPro" id="IPR011008">
    <property type="entry name" value="Dimeric_a/b-barrel"/>
</dbReference>
<protein>
    <recommendedName>
        <fullName evidence="1">Transcription regulator AsnC/Lrp ligand binding domain-containing protein</fullName>
    </recommendedName>
</protein>
<dbReference type="AlphaFoldDB" id="A0A133VAU8"/>
<name>A0A133VAU8_9EURY</name>
<proteinExistence type="predicted"/>
<evidence type="ECO:0000313" key="3">
    <source>
        <dbReference type="Proteomes" id="UP000070565"/>
    </source>
</evidence>
<dbReference type="Proteomes" id="UP000070565">
    <property type="component" value="Unassembled WGS sequence"/>
</dbReference>
<dbReference type="Pfam" id="PF01037">
    <property type="entry name" value="AsnC_trans_reg"/>
    <property type="match status" value="1"/>
</dbReference>
<evidence type="ECO:0000259" key="1">
    <source>
        <dbReference type="Pfam" id="PF01037"/>
    </source>
</evidence>
<keyword evidence="3" id="KW-1185">Reference proteome</keyword>